<dbReference type="Pfam" id="PF04542">
    <property type="entry name" value="Sigma70_r2"/>
    <property type="match status" value="1"/>
</dbReference>
<organism evidence="9 10">
    <name type="scientific">Prosthecodimorpha staleyi</name>
    <dbReference type="NCBI Taxonomy" id="2840188"/>
    <lineage>
        <taxon>Bacteria</taxon>
        <taxon>Pseudomonadati</taxon>
        <taxon>Pseudomonadota</taxon>
        <taxon>Alphaproteobacteria</taxon>
        <taxon>Hyphomicrobiales</taxon>
        <taxon>Ancalomicrobiaceae</taxon>
        <taxon>Prosthecodimorpha</taxon>
    </lineage>
</organism>
<keyword evidence="10" id="KW-1185">Reference proteome</keyword>
<dbReference type="InterPro" id="IPR013325">
    <property type="entry name" value="RNA_pol_sigma_r2"/>
</dbReference>
<comment type="similarity">
    <text evidence="1">Belongs to the sigma-70 factor family. ECF subfamily.</text>
</comment>
<dbReference type="InterPro" id="IPR007627">
    <property type="entry name" value="RNA_pol_sigma70_r2"/>
</dbReference>
<sequence>MAAVAPGGRQTQDRLGVDDGEPGAHPAPALRRGCRDEDDDEALLRRIAVEDQAAFRLLVERHIDRAYALALRILQNAADADDVVQDCFLKVWTHGARWEEGRAKFSTWLHRVVANRCIDLRRSPRMAEIGEAPEPVDEQTDTLGDLQRAQVSTLLDGALTRLPDQQRIAIVLSYHENMSNADIAEMMETTVMAVESLLKRGRQQLRKALKGAEADIRLSFTID</sequence>
<evidence type="ECO:0000256" key="4">
    <source>
        <dbReference type="ARBA" id="ARBA00023125"/>
    </source>
</evidence>
<accession>A0A947D7U2</accession>
<dbReference type="InterPro" id="IPR013249">
    <property type="entry name" value="RNA_pol_sigma70_r4_t2"/>
</dbReference>
<evidence type="ECO:0000259" key="8">
    <source>
        <dbReference type="Pfam" id="PF08281"/>
    </source>
</evidence>
<feature type="domain" description="RNA polymerase sigma-70 region 2" evidence="7">
    <location>
        <begin position="58"/>
        <end position="123"/>
    </location>
</feature>
<evidence type="ECO:0000313" key="10">
    <source>
        <dbReference type="Proteomes" id="UP000766595"/>
    </source>
</evidence>
<protein>
    <submittedName>
        <fullName evidence="9">RNA polymerase sigma factor</fullName>
    </submittedName>
</protein>
<name>A0A947D7U2_9HYPH</name>
<proteinExistence type="inferred from homology"/>
<dbReference type="Gene3D" id="1.10.1740.10">
    <property type="match status" value="1"/>
</dbReference>
<dbReference type="GO" id="GO:0003677">
    <property type="term" value="F:DNA binding"/>
    <property type="evidence" value="ECO:0007669"/>
    <property type="project" value="UniProtKB-KW"/>
</dbReference>
<evidence type="ECO:0000259" key="7">
    <source>
        <dbReference type="Pfam" id="PF04542"/>
    </source>
</evidence>
<reference evidence="9 10" key="1">
    <citation type="submission" date="2021-06" db="EMBL/GenBank/DDBJ databases">
        <authorList>
            <person name="Grouzdev D.S."/>
            <person name="Koziaeva V."/>
        </authorList>
    </citation>
    <scope>NUCLEOTIDE SEQUENCE [LARGE SCALE GENOMIC DNA]</scope>
    <source>
        <strain evidence="9 10">22</strain>
    </source>
</reference>
<feature type="region of interest" description="Disordered" evidence="6">
    <location>
        <begin position="1"/>
        <end position="35"/>
    </location>
</feature>
<dbReference type="PANTHER" id="PTHR43133">
    <property type="entry name" value="RNA POLYMERASE ECF-TYPE SIGMA FACTO"/>
    <property type="match status" value="1"/>
</dbReference>
<evidence type="ECO:0000256" key="5">
    <source>
        <dbReference type="ARBA" id="ARBA00023163"/>
    </source>
</evidence>
<keyword evidence="5" id="KW-0804">Transcription</keyword>
<dbReference type="NCBIfam" id="NF009190">
    <property type="entry name" value="PRK12538.1"/>
    <property type="match status" value="1"/>
</dbReference>
<dbReference type="NCBIfam" id="TIGR02937">
    <property type="entry name" value="sigma70-ECF"/>
    <property type="match status" value="1"/>
</dbReference>
<gene>
    <name evidence="9" type="ORF">KL771_09340</name>
</gene>
<dbReference type="Proteomes" id="UP000766595">
    <property type="component" value="Unassembled WGS sequence"/>
</dbReference>
<evidence type="ECO:0000256" key="1">
    <source>
        <dbReference type="ARBA" id="ARBA00010641"/>
    </source>
</evidence>
<feature type="domain" description="RNA polymerase sigma factor 70 region 4 type 2" evidence="8">
    <location>
        <begin position="155"/>
        <end position="205"/>
    </location>
</feature>
<dbReference type="CDD" id="cd06171">
    <property type="entry name" value="Sigma70_r4"/>
    <property type="match status" value="1"/>
</dbReference>
<dbReference type="SUPFAM" id="SSF88946">
    <property type="entry name" value="Sigma2 domain of RNA polymerase sigma factors"/>
    <property type="match status" value="1"/>
</dbReference>
<evidence type="ECO:0000256" key="3">
    <source>
        <dbReference type="ARBA" id="ARBA00023082"/>
    </source>
</evidence>
<dbReference type="Pfam" id="PF08281">
    <property type="entry name" value="Sigma70_r4_2"/>
    <property type="match status" value="1"/>
</dbReference>
<dbReference type="EMBL" id="JAHHZF010000004">
    <property type="protein sequence ID" value="MBT9289657.1"/>
    <property type="molecule type" value="Genomic_DNA"/>
</dbReference>
<dbReference type="InterPro" id="IPR014284">
    <property type="entry name" value="RNA_pol_sigma-70_dom"/>
</dbReference>
<evidence type="ECO:0000256" key="2">
    <source>
        <dbReference type="ARBA" id="ARBA00023015"/>
    </source>
</evidence>
<keyword evidence="2" id="KW-0805">Transcription regulation</keyword>
<dbReference type="InterPro" id="IPR036388">
    <property type="entry name" value="WH-like_DNA-bd_sf"/>
</dbReference>
<dbReference type="GO" id="GO:0016987">
    <property type="term" value="F:sigma factor activity"/>
    <property type="evidence" value="ECO:0007669"/>
    <property type="project" value="UniProtKB-KW"/>
</dbReference>
<dbReference type="AlphaFoldDB" id="A0A947D7U2"/>
<evidence type="ECO:0000256" key="6">
    <source>
        <dbReference type="SAM" id="MobiDB-lite"/>
    </source>
</evidence>
<dbReference type="SUPFAM" id="SSF88659">
    <property type="entry name" value="Sigma3 and sigma4 domains of RNA polymerase sigma factors"/>
    <property type="match status" value="1"/>
</dbReference>
<dbReference type="NCBIfam" id="NF004113">
    <property type="entry name" value="PRK05602.1"/>
    <property type="match status" value="1"/>
</dbReference>
<keyword evidence="4" id="KW-0238">DNA-binding</keyword>
<keyword evidence="3" id="KW-0731">Sigma factor</keyword>
<dbReference type="InterPro" id="IPR039425">
    <property type="entry name" value="RNA_pol_sigma-70-like"/>
</dbReference>
<dbReference type="InterPro" id="IPR013324">
    <property type="entry name" value="RNA_pol_sigma_r3/r4-like"/>
</dbReference>
<dbReference type="GO" id="GO:0006352">
    <property type="term" value="P:DNA-templated transcription initiation"/>
    <property type="evidence" value="ECO:0007669"/>
    <property type="project" value="InterPro"/>
</dbReference>
<evidence type="ECO:0000313" key="9">
    <source>
        <dbReference type="EMBL" id="MBT9289657.1"/>
    </source>
</evidence>
<comment type="caution">
    <text evidence="9">The sequence shown here is derived from an EMBL/GenBank/DDBJ whole genome shotgun (WGS) entry which is preliminary data.</text>
</comment>
<dbReference type="PANTHER" id="PTHR43133:SF8">
    <property type="entry name" value="RNA POLYMERASE SIGMA FACTOR HI_1459-RELATED"/>
    <property type="match status" value="1"/>
</dbReference>
<dbReference type="Gene3D" id="1.10.10.10">
    <property type="entry name" value="Winged helix-like DNA-binding domain superfamily/Winged helix DNA-binding domain"/>
    <property type="match status" value="1"/>
</dbReference>